<organism evidence="2 3">
    <name type="scientific">Mollisia scopiformis</name>
    <name type="common">Conifer needle endophyte fungus</name>
    <name type="synonym">Phialocephala scopiformis</name>
    <dbReference type="NCBI Taxonomy" id="149040"/>
    <lineage>
        <taxon>Eukaryota</taxon>
        <taxon>Fungi</taxon>
        <taxon>Dikarya</taxon>
        <taxon>Ascomycota</taxon>
        <taxon>Pezizomycotina</taxon>
        <taxon>Leotiomycetes</taxon>
        <taxon>Helotiales</taxon>
        <taxon>Mollisiaceae</taxon>
        <taxon>Mollisia</taxon>
    </lineage>
</organism>
<evidence type="ECO:0000313" key="2">
    <source>
        <dbReference type="EMBL" id="KUJ08979.1"/>
    </source>
</evidence>
<protein>
    <submittedName>
        <fullName evidence="2">Uncharacterized protein</fullName>
    </submittedName>
</protein>
<name>A0A132BAF6_MOLSC</name>
<dbReference type="EMBL" id="KQ947433">
    <property type="protein sequence ID" value="KUJ08979.1"/>
    <property type="molecule type" value="Genomic_DNA"/>
</dbReference>
<feature type="region of interest" description="Disordered" evidence="1">
    <location>
        <begin position="93"/>
        <end position="113"/>
    </location>
</feature>
<evidence type="ECO:0000313" key="3">
    <source>
        <dbReference type="Proteomes" id="UP000070700"/>
    </source>
</evidence>
<dbReference type="KEGG" id="psco:LY89DRAFT_741279"/>
<dbReference type="RefSeq" id="XP_018063334.1">
    <property type="nucleotide sequence ID" value="XM_018220684.1"/>
</dbReference>
<dbReference type="GeneID" id="28830410"/>
<evidence type="ECO:0000256" key="1">
    <source>
        <dbReference type="SAM" id="MobiDB-lite"/>
    </source>
</evidence>
<reference evidence="2 3" key="1">
    <citation type="submission" date="2015-10" db="EMBL/GenBank/DDBJ databases">
        <title>Full genome of DAOMC 229536 Phialocephala scopiformis, a fungal endophyte of spruce producing the potent anti-insectan compound rugulosin.</title>
        <authorList>
            <consortium name="DOE Joint Genome Institute"/>
            <person name="Walker A.K."/>
            <person name="Frasz S.L."/>
            <person name="Seifert K.A."/>
            <person name="Miller J.D."/>
            <person name="Mondo S.J."/>
            <person name="Labutti K."/>
            <person name="Lipzen A."/>
            <person name="Dockter R."/>
            <person name="Kennedy M."/>
            <person name="Grigoriev I.V."/>
            <person name="Spatafora J.W."/>
        </authorList>
    </citation>
    <scope>NUCLEOTIDE SEQUENCE [LARGE SCALE GENOMIC DNA]</scope>
    <source>
        <strain evidence="2 3">CBS 120377</strain>
    </source>
</reference>
<sequence length="510" mass="58317">MTQPNDAFSESIGNITGLLNSSIADIDILLNKEAKEPIRTTPTEREAHAAKAADFEDALQRIKSLEGSLRYYRDDSVTVRKAFDNLKKDYQNMRADTGSNLGSGWGSKQEGHRDEIRKLKESLEDLRTKSGNLEKEHQKCSTESASQTKDTTTPDGQQETADLRAEEHKEEVRTLKESLGALQIKYRNLEKNHKSCISELESKNLAAEDERLTEQTDVLLSKSSMNTKHNFFDEELITDNIVRIYDDIQTRIQRIVRKFYYPDPSVQFVPSTPDPYNLSGAGGRAQRMYHDLWLRGPDATGIINRARGIIFQYISEVLLSQRTYDLHDLERVTQHTGLEHGLRLFEHHLMNSDDKDQVRTNHWRLLTMNFAKQIKIEHSQANNYALSGAPLAWVDESANQLKAIMDLTSIDYTKIKQAKDCDESYRELKNVCEIAYHFAILLRRSEHSMRIEIPKVGDQVRESDHIMVSREALLARHDGPGIQCAVSGTLVTYVFPSWRRLVNQEAKVVV</sequence>
<keyword evidence="3" id="KW-1185">Reference proteome</keyword>
<dbReference type="InParanoid" id="A0A132BAF6"/>
<feature type="compositionally biased region" description="Polar residues" evidence="1">
    <location>
        <begin position="141"/>
        <end position="160"/>
    </location>
</feature>
<dbReference type="OrthoDB" id="5393537at2759"/>
<proteinExistence type="predicted"/>
<gene>
    <name evidence="2" type="ORF">LY89DRAFT_741279</name>
</gene>
<dbReference type="Proteomes" id="UP000070700">
    <property type="component" value="Unassembled WGS sequence"/>
</dbReference>
<dbReference type="AlphaFoldDB" id="A0A132BAF6"/>
<feature type="region of interest" description="Disordered" evidence="1">
    <location>
        <begin position="128"/>
        <end position="169"/>
    </location>
</feature>
<feature type="compositionally biased region" description="Basic and acidic residues" evidence="1">
    <location>
        <begin position="128"/>
        <end position="140"/>
    </location>
</feature>
<accession>A0A132BAF6</accession>